<keyword evidence="9" id="KW-0694">RNA-binding</keyword>
<keyword evidence="8" id="KW-0067">ATP-binding</keyword>
<dbReference type="Gene3D" id="2.40.30.10">
    <property type="entry name" value="Translation factors"/>
    <property type="match status" value="1"/>
</dbReference>
<proteinExistence type="inferred from homology"/>
<dbReference type="GO" id="GO:0002143">
    <property type="term" value="P:tRNA wobble position uridine thiolation"/>
    <property type="evidence" value="ECO:0007669"/>
    <property type="project" value="TreeGrafter"/>
</dbReference>
<evidence type="ECO:0000256" key="4">
    <source>
        <dbReference type="ARBA" id="ARBA00022555"/>
    </source>
</evidence>
<dbReference type="PANTHER" id="PTHR11933">
    <property type="entry name" value="TRNA 5-METHYLAMINOMETHYL-2-THIOURIDYLATE -METHYLTRANSFERASE"/>
    <property type="match status" value="1"/>
</dbReference>
<keyword evidence="10" id="KW-1015">Disulfide bond</keyword>
<dbReference type="Gene3D" id="3.40.50.620">
    <property type="entry name" value="HUPs"/>
    <property type="match status" value="1"/>
</dbReference>
<keyword evidence="4" id="KW-0820">tRNA-binding</keyword>
<dbReference type="InterPro" id="IPR004506">
    <property type="entry name" value="MnmA-like"/>
</dbReference>
<evidence type="ECO:0000256" key="10">
    <source>
        <dbReference type="ARBA" id="ARBA00023157"/>
    </source>
</evidence>
<dbReference type="NCBIfam" id="NF001138">
    <property type="entry name" value="PRK00143.1"/>
    <property type="match status" value="1"/>
</dbReference>
<evidence type="ECO:0000259" key="12">
    <source>
        <dbReference type="Pfam" id="PF20258"/>
    </source>
</evidence>
<accession>A0A8H4BEU0</accession>
<evidence type="ECO:0000256" key="5">
    <source>
        <dbReference type="ARBA" id="ARBA00022679"/>
    </source>
</evidence>
<dbReference type="EMBL" id="JAAECE010000005">
    <property type="protein sequence ID" value="KAF1800967.1"/>
    <property type="molecule type" value="Genomic_DNA"/>
</dbReference>
<dbReference type="HAMAP" id="MF_00144">
    <property type="entry name" value="tRNA_thiouridyl_MnmA"/>
    <property type="match status" value="1"/>
</dbReference>
<name>A0A8H4BEU0_MUCCL</name>
<dbReference type="InterPro" id="IPR046885">
    <property type="entry name" value="MnmA-like_C"/>
</dbReference>
<comment type="function">
    <text evidence="1">Catalyzes the 2-thiolation of uridine at the wobble position (U34) of mitochondrial tRNA(Lys), tRNA(Glu) and tRNA(Gln). Required for the formation of 5-taurinomethyl-2-thiouridine (tm5s2U) of mitochondrial tRNA(Lys), tRNA(Glu), and tRNA(Gln) at the wobble position. ATP is required to activate the C2 atom of the wobble base.</text>
</comment>
<dbReference type="GO" id="GO:0016783">
    <property type="term" value="F:sulfurtransferase activity"/>
    <property type="evidence" value="ECO:0007669"/>
    <property type="project" value="InterPro"/>
</dbReference>
<comment type="catalytic activity">
    <reaction evidence="11">
        <text>5-taurinomethyluridine(34) in tRNA + S-sulfanyl-L-cysteinyl-[protein] + AH2 + ATP = 5-taurinomethyl-2-thiouridine(34) in tRNA + L-cysteinyl-[protein] + A + AMP + diphosphate + H(+)</text>
        <dbReference type="Rhea" id="RHEA:47040"/>
        <dbReference type="Rhea" id="RHEA-COMP:10131"/>
        <dbReference type="Rhea" id="RHEA-COMP:11726"/>
        <dbReference type="Rhea" id="RHEA-COMP:11732"/>
        <dbReference type="Rhea" id="RHEA-COMP:11733"/>
        <dbReference type="ChEBI" id="CHEBI:13193"/>
        <dbReference type="ChEBI" id="CHEBI:15378"/>
        <dbReference type="ChEBI" id="CHEBI:17499"/>
        <dbReference type="ChEBI" id="CHEBI:29950"/>
        <dbReference type="ChEBI" id="CHEBI:30616"/>
        <dbReference type="ChEBI" id="CHEBI:33019"/>
        <dbReference type="ChEBI" id="CHEBI:61963"/>
        <dbReference type="ChEBI" id="CHEBI:87171"/>
        <dbReference type="ChEBI" id="CHEBI:87172"/>
        <dbReference type="ChEBI" id="CHEBI:456215"/>
        <dbReference type="EC" id="2.8.1.14"/>
    </reaction>
</comment>
<dbReference type="Pfam" id="PF20258">
    <property type="entry name" value="tRNA_Me_trans_C"/>
    <property type="match status" value="1"/>
</dbReference>
<dbReference type="Pfam" id="PF03054">
    <property type="entry name" value="tRNA_Me_trans"/>
    <property type="match status" value="1"/>
</dbReference>
<dbReference type="InterPro" id="IPR023382">
    <property type="entry name" value="MnmA-like_central_sf"/>
</dbReference>
<evidence type="ECO:0000256" key="8">
    <source>
        <dbReference type="ARBA" id="ARBA00022840"/>
    </source>
</evidence>
<dbReference type="Pfam" id="PF20259">
    <property type="entry name" value="tRNA_Me_trans_M"/>
    <property type="match status" value="1"/>
</dbReference>
<dbReference type="InterPro" id="IPR014729">
    <property type="entry name" value="Rossmann-like_a/b/a_fold"/>
</dbReference>
<feature type="domain" description="tRNA-specific 2-thiouridylase MnmA-like C-terminal" evidence="12">
    <location>
        <begin position="322"/>
        <end position="402"/>
    </location>
</feature>
<dbReference type="NCBIfam" id="TIGR00420">
    <property type="entry name" value="trmU"/>
    <property type="match status" value="1"/>
</dbReference>
<dbReference type="GO" id="GO:0005524">
    <property type="term" value="F:ATP binding"/>
    <property type="evidence" value="ECO:0007669"/>
    <property type="project" value="UniProtKB-KW"/>
</dbReference>
<organism evidence="14 15">
    <name type="scientific">Mucor circinelloides f. lusitanicus</name>
    <name type="common">Mucor racemosus var. lusitanicus</name>
    <dbReference type="NCBI Taxonomy" id="29924"/>
    <lineage>
        <taxon>Eukaryota</taxon>
        <taxon>Fungi</taxon>
        <taxon>Fungi incertae sedis</taxon>
        <taxon>Mucoromycota</taxon>
        <taxon>Mucoromycotina</taxon>
        <taxon>Mucoromycetes</taxon>
        <taxon>Mucorales</taxon>
        <taxon>Mucorineae</taxon>
        <taxon>Mucoraceae</taxon>
        <taxon>Mucor</taxon>
    </lineage>
</organism>
<evidence type="ECO:0000256" key="1">
    <source>
        <dbReference type="ARBA" id="ARBA00003986"/>
    </source>
</evidence>
<evidence type="ECO:0000256" key="6">
    <source>
        <dbReference type="ARBA" id="ARBA00022694"/>
    </source>
</evidence>
<comment type="caution">
    <text evidence="14">The sequence shown here is derived from an EMBL/GenBank/DDBJ whole genome shotgun (WGS) entry which is preliminary data.</text>
</comment>
<keyword evidence="5 14" id="KW-0808">Transferase</keyword>
<dbReference type="Proteomes" id="UP000469890">
    <property type="component" value="Unassembled WGS sequence"/>
</dbReference>
<dbReference type="FunFam" id="3.40.50.620:FF:000115">
    <property type="entry name" value="tRNA-specific 2-thiouridylase MnmA"/>
    <property type="match status" value="1"/>
</dbReference>
<dbReference type="GO" id="GO:0000049">
    <property type="term" value="F:tRNA binding"/>
    <property type="evidence" value="ECO:0007669"/>
    <property type="project" value="UniProtKB-KW"/>
</dbReference>
<reference evidence="14 15" key="1">
    <citation type="submission" date="2019-09" db="EMBL/GenBank/DDBJ databases">
        <authorList>
            <consortium name="DOE Joint Genome Institute"/>
            <person name="Mondo S.J."/>
            <person name="Navarro-Mendoza M.I."/>
            <person name="Perez-Arques C."/>
            <person name="Panchal S."/>
            <person name="Nicolas F.E."/>
            <person name="Ganguly P."/>
            <person name="Pangilinan J."/>
            <person name="Grigoriev I."/>
            <person name="Heitman J."/>
            <person name="Sanya K."/>
            <person name="Garre V."/>
        </authorList>
    </citation>
    <scope>NUCLEOTIDE SEQUENCE [LARGE SCALE GENOMIC DNA]</scope>
    <source>
        <strain evidence="14 15">MU402</strain>
    </source>
</reference>
<evidence type="ECO:0000256" key="11">
    <source>
        <dbReference type="ARBA" id="ARBA00049564"/>
    </source>
</evidence>
<dbReference type="InterPro" id="IPR046884">
    <property type="entry name" value="MnmA-like_central"/>
</dbReference>
<sequence length="406" mass="46115">MKNSFPNLHFFSLQHIMLAQTKWSSLKCTSVFRRCLTTLQHQHKHAPRKGDLVVMAMSGGVDSSVSAALLKKQGYNVRGIYMRNWDTSDENGVCTSRQDWEDVQKVCRHLDIECQHVDFVKEYWNDVFEKTLDDYARGLTPNPDIACNSFIKFGALLDRIPKDAWFATGHYCRSVDGRLLRGRERNKDQSYYLSTVPEQALRRTIFPLGEIESKSSVKQLAKELGLHDIATKKESMGICFVGQRRRFADFLEQYIDQPPGPVVNLDNGQLIGQHQGLFGYTIGQASRICHGSDKWFVAQKIMSENKLVCVAGSNHPSLFHNGCVARDWVWIHQNPPKGLTEGSGEMVVDAQIRYRQSPEKAILSLQPDGQYSVRFMNPIRAIARGQQVVVWDQDWCLGGGVIEHVL</sequence>
<protein>
    <recommendedName>
        <fullName evidence="3">tRNA-5-taurinomethyluridine 2-sulfurtransferase</fullName>
        <ecNumber evidence="3">2.8.1.14</ecNumber>
    </recommendedName>
</protein>
<dbReference type="EC" id="2.8.1.14" evidence="3"/>
<evidence type="ECO:0000259" key="13">
    <source>
        <dbReference type="Pfam" id="PF20259"/>
    </source>
</evidence>
<dbReference type="PANTHER" id="PTHR11933:SF5">
    <property type="entry name" value="MITOCHONDRIAL TRNA-SPECIFIC 2-THIOURIDYLASE 1"/>
    <property type="match status" value="1"/>
</dbReference>
<feature type="domain" description="tRNA-specific 2-thiouridylase MnmA-like central" evidence="13">
    <location>
        <begin position="249"/>
        <end position="308"/>
    </location>
</feature>
<evidence type="ECO:0000313" key="15">
    <source>
        <dbReference type="Proteomes" id="UP000469890"/>
    </source>
</evidence>
<evidence type="ECO:0000256" key="2">
    <source>
        <dbReference type="ARBA" id="ARBA00006191"/>
    </source>
</evidence>
<evidence type="ECO:0000256" key="7">
    <source>
        <dbReference type="ARBA" id="ARBA00022741"/>
    </source>
</evidence>
<keyword evidence="7" id="KW-0547">Nucleotide-binding</keyword>
<dbReference type="GO" id="GO:0005739">
    <property type="term" value="C:mitochondrion"/>
    <property type="evidence" value="ECO:0007669"/>
    <property type="project" value="TreeGrafter"/>
</dbReference>
<dbReference type="Gene3D" id="2.30.30.280">
    <property type="entry name" value="Adenine nucleotide alpha hydrolases-like domains"/>
    <property type="match status" value="1"/>
</dbReference>
<dbReference type="AlphaFoldDB" id="A0A8H4BEU0"/>
<gene>
    <name evidence="14" type="ORF">FB192DRAFT_1383235</name>
</gene>
<keyword evidence="6" id="KW-0819">tRNA processing</keyword>
<evidence type="ECO:0000256" key="9">
    <source>
        <dbReference type="ARBA" id="ARBA00022884"/>
    </source>
</evidence>
<comment type="similarity">
    <text evidence="2">Belongs to the MnmA/TRMU family.</text>
</comment>
<evidence type="ECO:0000313" key="14">
    <source>
        <dbReference type="EMBL" id="KAF1800967.1"/>
    </source>
</evidence>
<dbReference type="SUPFAM" id="SSF52402">
    <property type="entry name" value="Adenine nucleotide alpha hydrolases-like"/>
    <property type="match status" value="1"/>
</dbReference>
<dbReference type="CDD" id="cd01998">
    <property type="entry name" value="MnmA_TRMU-like"/>
    <property type="match status" value="1"/>
</dbReference>
<evidence type="ECO:0000256" key="3">
    <source>
        <dbReference type="ARBA" id="ARBA00011953"/>
    </source>
</evidence>